<dbReference type="Proteomes" id="UP001187192">
    <property type="component" value="Unassembled WGS sequence"/>
</dbReference>
<gene>
    <name evidence="1" type="ORF">TIFTF001_032544</name>
</gene>
<dbReference type="EMBL" id="BTGU01000150">
    <property type="protein sequence ID" value="GMN63480.1"/>
    <property type="molecule type" value="Genomic_DNA"/>
</dbReference>
<keyword evidence="2" id="KW-1185">Reference proteome</keyword>
<name>A0AA88DWV7_FICCA</name>
<accession>A0AA88DWV7</accession>
<sequence>MMGQISPEQPQIRVPAKLKLTLQPKTPAQRFAGECVQAAGLIYLPITIGDGLGKTTQIVEFFVVDKSSVYNVILGRPTLNTLKAVVSTYHLLTESRFSRRTRRGLGNATSKQ</sequence>
<dbReference type="PANTHER" id="PTHR33240">
    <property type="entry name" value="OS08G0508500 PROTEIN"/>
    <property type="match status" value="1"/>
</dbReference>
<evidence type="ECO:0000313" key="1">
    <source>
        <dbReference type="EMBL" id="GMN63480.1"/>
    </source>
</evidence>
<dbReference type="AlphaFoldDB" id="A0AA88DWV7"/>
<organism evidence="1 2">
    <name type="scientific">Ficus carica</name>
    <name type="common">Common fig</name>
    <dbReference type="NCBI Taxonomy" id="3494"/>
    <lineage>
        <taxon>Eukaryota</taxon>
        <taxon>Viridiplantae</taxon>
        <taxon>Streptophyta</taxon>
        <taxon>Embryophyta</taxon>
        <taxon>Tracheophyta</taxon>
        <taxon>Spermatophyta</taxon>
        <taxon>Magnoliopsida</taxon>
        <taxon>eudicotyledons</taxon>
        <taxon>Gunneridae</taxon>
        <taxon>Pentapetalae</taxon>
        <taxon>rosids</taxon>
        <taxon>fabids</taxon>
        <taxon>Rosales</taxon>
        <taxon>Moraceae</taxon>
        <taxon>Ficeae</taxon>
        <taxon>Ficus</taxon>
    </lineage>
</organism>
<proteinExistence type="predicted"/>
<evidence type="ECO:0000313" key="2">
    <source>
        <dbReference type="Proteomes" id="UP001187192"/>
    </source>
</evidence>
<reference evidence="1" key="1">
    <citation type="submission" date="2023-07" db="EMBL/GenBank/DDBJ databases">
        <title>draft genome sequence of fig (Ficus carica).</title>
        <authorList>
            <person name="Takahashi T."/>
            <person name="Nishimura K."/>
        </authorList>
    </citation>
    <scope>NUCLEOTIDE SEQUENCE</scope>
</reference>
<comment type="caution">
    <text evidence="1">The sequence shown here is derived from an EMBL/GenBank/DDBJ whole genome shotgun (WGS) entry which is preliminary data.</text>
</comment>
<dbReference type="PANTHER" id="PTHR33240:SF8">
    <property type="entry name" value="OS03G0439900 PROTEIN"/>
    <property type="match status" value="1"/>
</dbReference>
<protein>
    <submittedName>
        <fullName evidence="1">Uncharacterized protein</fullName>
    </submittedName>
</protein>